<keyword evidence="3" id="KW-1185">Reference proteome</keyword>
<evidence type="ECO:0008006" key="4">
    <source>
        <dbReference type="Google" id="ProtNLM"/>
    </source>
</evidence>
<protein>
    <recommendedName>
        <fullName evidence="4">Collagen-like protein</fullName>
    </recommendedName>
</protein>
<feature type="compositionally biased region" description="Basic and acidic residues" evidence="1">
    <location>
        <begin position="144"/>
        <end position="189"/>
    </location>
</feature>
<feature type="region of interest" description="Disordered" evidence="1">
    <location>
        <begin position="77"/>
        <end position="192"/>
    </location>
</feature>
<dbReference type="InterPro" id="IPR008160">
    <property type="entry name" value="Collagen"/>
</dbReference>
<dbReference type="Pfam" id="PF01391">
    <property type="entry name" value="Collagen"/>
    <property type="match status" value="1"/>
</dbReference>
<dbReference type="PANTHER" id="PTHR24637">
    <property type="entry name" value="COLLAGEN"/>
    <property type="match status" value="1"/>
</dbReference>
<reference evidence="2 3" key="1">
    <citation type="submission" date="2019-05" db="EMBL/GenBank/DDBJ databases">
        <title>Draft genome sequence of Nonomuraea turkmeniaca DSM 43926.</title>
        <authorList>
            <person name="Saricaoglu S."/>
            <person name="Isik K."/>
        </authorList>
    </citation>
    <scope>NUCLEOTIDE SEQUENCE [LARGE SCALE GENOMIC DNA]</scope>
    <source>
        <strain evidence="2 3">DSM 43926</strain>
    </source>
</reference>
<evidence type="ECO:0000313" key="3">
    <source>
        <dbReference type="Proteomes" id="UP000309128"/>
    </source>
</evidence>
<evidence type="ECO:0000313" key="2">
    <source>
        <dbReference type="EMBL" id="TMR16167.1"/>
    </source>
</evidence>
<evidence type="ECO:0000256" key="1">
    <source>
        <dbReference type="SAM" id="MobiDB-lite"/>
    </source>
</evidence>
<comment type="caution">
    <text evidence="2">The sequence shown here is derived from an EMBL/GenBank/DDBJ whole genome shotgun (WGS) entry which is preliminary data.</text>
</comment>
<dbReference type="Gene3D" id="1.20.5.320">
    <property type="entry name" value="6-Phosphogluconate Dehydrogenase, domain 3"/>
    <property type="match status" value="1"/>
</dbReference>
<accession>A0A5S4FCX3</accession>
<sequence>MHNMSNTRSRKDKAVAINVRGGRTLTLATVGALAASLLAVGGVATASSAAGEVHACVHKKSRYARIVNPTTKCRKTEERVLIGGGQSTTTVQQGPAGSQGPQGPKGEAGPAGPAGPQGKQGLQGPKGDTGPQGPKGEQGTPGKNGEDGKDGLPGKDGEPGKPGKDGEPGKPGKDGEPGKPGKDGVDGKDGATYTTVTANVPLNSTTSATAPCPSGSTVTGGGFSFDTLKNAVVMGSAPSGNGWKVTVDKDDNGYGNNAASTESDTQKMSGGNYGTSVKGTVYVVCMKKA</sequence>
<dbReference type="AlphaFoldDB" id="A0A5S4FCX3"/>
<proteinExistence type="predicted"/>
<organism evidence="2 3">
    <name type="scientific">Nonomuraea turkmeniaca</name>
    <dbReference type="NCBI Taxonomy" id="103838"/>
    <lineage>
        <taxon>Bacteria</taxon>
        <taxon>Bacillati</taxon>
        <taxon>Actinomycetota</taxon>
        <taxon>Actinomycetes</taxon>
        <taxon>Streptosporangiales</taxon>
        <taxon>Streptosporangiaceae</taxon>
        <taxon>Nonomuraea</taxon>
    </lineage>
</organism>
<dbReference type="Proteomes" id="UP000309128">
    <property type="component" value="Unassembled WGS sequence"/>
</dbReference>
<gene>
    <name evidence="2" type="ORF">ETD86_25770</name>
</gene>
<dbReference type="EMBL" id="VCKY01000092">
    <property type="protein sequence ID" value="TMR16167.1"/>
    <property type="molecule type" value="Genomic_DNA"/>
</dbReference>
<feature type="compositionally biased region" description="Low complexity" evidence="1">
    <location>
        <begin position="87"/>
        <end position="126"/>
    </location>
</feature>
<dbReference type="OrthoDB" id="3543845at2"/>
<name>A0A5S4FCX3_9ACTN</name>